<dbReference type="AlphaFoldDB" id="G8R3S8"/>
<dbReference type="KEGG" id="oho:Oweho_3214"/>
<dbReference type="STRING" id="926562.Oweho_3214"/>
<sequence length="152" mass="17067">MTHQQAKDLVCEAIEFMGPQFLTIGVERMMLAIGYQESGFEARVQHNGGPANGFWQFEAGGGVTGVLNHPSTAIMAQEICMNLIGTTNKTDVHFQLQHNDLLAACFARLLLWTLPGSIPTTEEAAWHYYIKAWRPGKPHRNRWTDNWKKAGQ</sequence>
<dbReference type="eggNOG" id="ENOG50323MC">
    <property type="taxonomic scope" value="Bacteria"/>
</dbReference>
<protein>
    <submittedName>
        <fullName evidence="1">Uncharacterized protein</fullName>
    </submittedName>
</protein>
<proteinExistence type="predicted"/>
<name>G8R3S8_OWEHD</name>
<gene>
    <name evidence="1" type="ordered locus">Oweho_3214</name>
</gene>
<dbReference type="RefSeq" id="WP_014203512.1">
    <property type="nucleotide sequence ID" value="NC_016599.1"/>
</dbReference>
<keyword evidence="2" id="KW-1185">Reference proteome</keyword>
<organism evidence="1 2">
    <name type="scientific">Owenweeksia hongkongensis (strain DSM 17368 / CIP 108786 / JCM 12287 / NRRL B-23963 / UST20020801)</name>
    <dbReference type="NCBI Taxonomy" id="926562"/>
    <lineage>
        <taxon>Bacteria</taxon>
        <taxon>Pseudomonadati</taxon>
        <taxon>Bacteroidota</taxon>
        <taxon>Flavobacteriia</taxon>
        <taxon>Flavobacteriales</taxon>
        <taxon>Owenweeksiaceae</taxon>
        <taxon>Owenweeksia</taxon>
    </lineage>
</organism>
<evidence type="ECO:0000313" key="1">
    <source>
        <dbReference type="EMBL" id="AEV34165.1"/>
    </source>
</evidence>
<accession>G8R3S8</accession>
<evidence type="ECO:0000313" key="2">
    <source>
        <dbReference type="Proteomes" id="UP000005631"/>
    </source>
</evidence>
<dbReference type="EMBL" id="CP003156">
    <property type="protein sequence ID" value="AEV34165.1"/>
    <property type="molecule type" value="Genomic_DNA"/>
</dbReference>
<dbReference type="PATRIC" id="fig|926562.3.peg.3235"/>
<reference evidence="1 2" key="1">
    <citation type="journal article" date="2012" name="Stand. Genomic Sci.">
        <title>Genome sequence of the orange-pigmented seawater bacterium Owenweeksia hongkongensis type strain (UST20020801(T)).</title>
        <authorList>
            <person name="Riedel T."/>
            <person name="Held B."/>
            <person name="Nolan M."/>
            <person name="Lucas S."/>
            <person name="Lapidus A."/>
            <person name="Tice H."/>
            <person name="Del Rio T.G."/>
            <person name="Cheng J.F."/>
            <person name="Han C."/>
            <person name="Tapia R."/>
            <person name="Goodwin L.A."/>
            <person name="Pitluck S."/>
            <person name="Liolios K."/>
            <person name="Mavromatis K."/>
            <person name="Pagani I."/>
            <person name="Ivanova N."/>
            <person name="Mikhailova N."/>
            <person name="Pati A."/>
            <person name="Chen A."/>
            <person name="Palaniappan K."/>
            <person name="Rohde M."/>
            <person name="Tindall B.J."/>
            <person name="Detter J.C."/>
            <person name="Goker M."/>
            <person name="Woyke T."/>
            <person name="Bristow J."/>
            <person name="Eisen J.A."/>
            <person name="Markowitz V."/>
            <person name="Hugenholtz P."/>
            <person name="Klenk H.P."/>
            <person name="Kyrpides N.C."/>
        </authorList>
    </citation>
    <scope>NUCLEOTIDE SEQUENCE</scope>
    <source>
        <strain evidence="2">DSM 17368 / JCM 12287 / NRRL B-23963</strain>
    </source>
</reference>
<dbReference type="Proteomes" id="UP000005631">
    <property type="component" value="Chromosome"/>
</dbReference>
<dbReference type="HOGENOM" id="CLU_137743_0_0_10"/>